<dbReference type="Pfam" id="PF04055">
    <property type="entry name" value="Radical_SAM"/>
    <property type="match status" value="1"/>
</dbReference>
<feature type="domain" description="Radical SAM core" evidence="5">
    <location>
        <begin position="9"/>
        <end position="129"/>
    </location>
</feature>
<dbReference type="GO" id="GO:0046872">
    <property type="term" value="F:metal ion binding"/>
    <property type="evidence" value="ECO:0007669"/>
    <property type="project" value="UniProtKB-KW"/>
</dbReference>
<dbReference type="GO" id="GO:0051536">
    <property type="term" value="F:iron-sulfur cluster binding"/>
    <property type="evidence" value="ECO:0007669"/>
    <property type="project" value="UniProtKB-KW"/>
</dbReference>
<protein>
    <submittedName>
        <fullName evidence="7">Molybdenum cofactor biosynthesis protein A</fullName>
    </submittedName>
</protein>
<keyword evidence="1" id="KW-0949">S-adenosyl-L-methionine</keyword>
<keyword evidence="2" id="KW-0479">Metal-binding</keyword>
<dbReference type="PANTHER" id="PTHR11228:SF34">
    <property type="entry name" value="TUNGSTEN-CONTAINING ALDEHYDE FERREDOXIN OXIDOREDUCTASE COFACTOR MODIFYING PROTEIN"/>
    <property type="match status" value="1"/>
</dbReference>
<dbReference type="SFLD" id="SFLDG01067">
    <property type="entry name" value="SPASM/twitch_domain_containing"/>
    <property type="match status" value="1"/>
</dbReference>
<evidence type="ECO:0000259" key="6">
    <source>
        <dbReference type="Pfam" id="PF13186"/>
    </source>
</evidence>
<keyword evidence="3" id="KW-0408">Iron</keyword>
<evidence type="ECO:0000256" key="4">
    <source>
        <dbReference type="ARBA" id="ARBA00023014"/>
    </source>
</evidence>
<sequence>MEFKGCGILLTENCNARCKMCCDSRGLVRGKTLTIEELDLILKNIKECPSIDLIGVTGGEPMLYPDLVEHIINFDYGRKVGITIKTNGFWGKDINKARNFIERNKSKIKMISFSYDQFHKEFIDLQNILNIVDIANDLEVSTEIVGCFLKDGIQPGDIINEMGEHAFKTNYAYQPVINTGSAEIFSDSQFIKVIDLKKHEARCIGLLDRTLLINAKLEVYPCCSQVVENTLLLMGNLHEESLSAIIQSIDYNKVLHKIYTEGFTPFLELLKKKNIEYPQSLTSPCELCGFLFKDDWFLRLLKEEGYFENI</sequence>
<dbReference type="GeneID" id="96228745"/>
<evidence type="ECO:0000313" key="8">
    <source>
        <dbReference type="Proteomes" id="UP000095485"/>
    </source>
</evidence>
<dbReference type="PANTHER" id="PTHR11228">
    <property type="entry name" value="RADICAL SAM DOMAIN PROTEIN"/>
    <property type="match status" value="1"/>
</dbReference>
<dbReference type="SUPFAM" id="SSF102114">
    <property type="entry name" value="Radical SAM enzymes"/>
    <property type="match status" value="1"/>
</dbReference>
<proteinExistence type="predicted"/>
<dbReference type="InterPro" id="IPR013785">
    <property type="entry name" value="Aldolase_TIM"/>
</dbReference>
<evidence type="ECO:0000259" key="5">
    <source>
        <dbReference type="Pfam" id="PF04055"/>
    </source>
</evidence>
<dbReference type="SFLD" id="SFLDS00029">
    <property type="entry name" value="Radical_SAM"/>
    <property type="match status" value="1"/>
</dbReference>
<dbReference type="Pfam" id="PF13186">
    <property type="entry name" value="SPASM"/>
    <property type="match status" value="1"/>
</dbReference>
<dbReference type="InterPro" id="IPR058240">
    <property type="entry name" value="rSAM_sf"/>
</dbReference>
<dbReference type="EMBL" id="CZAY01000009">
    <property type="protein sequence ID" value="CUP56700.1"/>
    <property type="molecule type" value="Genomic_DNA"/>
</dbReference>
<dbReference type="Proteomes" id="UP000095485">
    <property type="component" value="Unassembled WGS sequence"/>
</dbReference>
<evidence type="ECO:0000256" key="2">
    <source>
        <dbReference type="ARBA" id="ARBA00022723"/>
    </source>
</evidence>
<dbReference type="OrthoDB" id="9810775at2"/>
<dbReference type="Gene3D" id="3.20.20.70">
    <property type="entry name" value="Aldolase class I"/>
    <property type="match status" value="1"/>
</dbReference>
<evidence type="ECO:0000313" key="7">
    <source>
        <dbReference type="EMBL" id="CUP56700.1"/>
    </source>
</evidence>
<name>A0A174PCZ5_9FIRM</name>
<feature type="domain" description="4Fe4S-binding SPASM" evidence="6">
    <location>
        <begin position="207"/>
        <end position="255"/>
    </location>
</feature>
<evidence type="ECO:0000256" key="1">
    <source>
        <dbReference type="ARBA" id="ARBA00022691"/>
    </source>
</evidence>
<dbReference type="CDD" id="cd01335">
    <property type="entry name" value="Radical_SAM"/>
    <property type="match status" value="1"/>
</dbReference>
<dbReference type="InterPro" id="IPR023885">
    <property type="entry name" value="4Fe4S-binding_SPASM_dom"/>
</dbReference>
<dbReference type="GO" id="GO:0003824">
    <property type="term" value="F:catalytic activity"/>
    <property type="evidence" value="ECO:0007669"/>
    <property type="project" value="InterPro"/>
</dbReference>
<keyword evidence="4" id="KW-0411">Iron-sulfur</keyword>
<dbReference type="InterPro" id="IPR050377">
    <property type="entry name" value="Radical_SAM_PqqE_MftC-like"/>
</dbReference>
<dbReference type="RefSeq" id="WP_055056102.1">
    <property type="nucleotide sequence ID" value="NZ_CZAY01000009.1"/>
</dbReference>
<dbReference type="AlphaFoldDB" id="A0A174PCZ5"/>
<organism evidence="7 8">
    <name type="scientific">Dorea longicatena</name>
    <dbReference type="NCBI Taxonomy" id="88431"/>
    <lineage>
        <taxon>Bacteria</taxon>
        <taxon>Bacillati</taxon>
        <taxon>Bacillota</taxon>
        <taxon>Clostridia</taxon>
        <taxon>Lachnospirales</taxon>
        <taxon>Lachnospiraceae</taxon>
        <taxon>Dorea</taxon>
    </lineage>
</organism>
<reference evidence="7 8" key="1">
    <citation type="submission" date="2015-09" db="EMBL/GenBank/DDBJ databases">
        <authorList>
            <consortium name="Pathogen Informatics"/>
        </authorList>
    </citation>
    <scope>NUCLEOTIDE SEQUENCE [LARGE SCALE GENOMIC DNA]</scope>
    <source>
        <strain evidence="7 8">2789STDY5834914</strain>
    </source>
</reference>
<evidence type="ECO:0000256" key="3">
    <source>
        <dbReference type="ARBA" id="ARBA00023004"/>
    </source>
</evidence>
<dbReference type="InterPro" id="IPR007197">
    <property type="entry name" value="rSAM"/>
</dbReference>
<gene>
    <name evidence="7" type="ORF">ERS852526_01450</name>
</gene>
<accession>A0A174PCZ5</accession>